<keyword evidence="2" id="KW-1185">Reference proteome</keyword>
<gene>
    <name evidence="1" type="ORF">E2C01_022361</name>
</gene>
<accession>A0A5B7E578</accession>
<dbReference type="Proteomes" id="UP000324222">
    <property type="component" value="Unassembled WGS sequence"/>
</dbReference>
<protein>
    <submittedName>
        <fullName evidence="1">Uncharacterized protein</fullName>
    </submittedName>
</protein>
<evidence type="ECO:0000313" key="1">
    <source>
        <dbReference type="EMBL" id="MPC29141.1"/>
    </source>
</evidence>
<comment type="caution">
    <text evidence="1">The sequence shown here is derived from an EMBL/GenBank/DDBJ whole genome shotgun (WGS) entry which is preliminary data.</text>
</comment>
<sequence length="95" mass="10689">MDITAGINYLSKSIPCSDYGKIHLRQLSHQGGTWQVASNMTCHVKMNIQNHMKPFTLKWRGTSHVPCATCHATQDRTCPLFLNVRLATPDCDAKF</sequence>
<organism evidence="1 2">
    <name type="scientific">Portunus trituberculatus</name>
    <name type="common">Swimming crab</name>
    <name type="synonym">Neptunus trituberculatus</name>
    <dbReference type="NCBI Taxonomy" id="210409"/>
    <lineage>
        <taxon>Eukaryota</taxon>
        <taxon>Metazoa</taxon>
        <taxon>Ecdysozoa</taxon>
        <taxon>Arthropoda</taxon>
        <taxon>Crustacea</taxon>
        <taxon>Multicrustacea</taxon>
        <taxon>Malacostraca</taxon>
        <taxon>Eumalacostraca</taxon>
        <taxon>Eucarida</taxon>
        <taxon>Decapoda</taxon>
        <taxon>Pleocyemata</taxon>
        <taxon>Brachyura</taxon>
        <taxon>Eubrachyura</taxon>
        <taxon>Portunoidea</taxon>
        <taxon>Portunidae</taxon>
        <taxon>Portuninae</taxon>
        <taxon>Portunus</taxon>
    </lineage>
</organism>
<name>A0A5B7E578_PORTR</name>
<dbReference type="AlphaFoldDB" id="A0A5B7E578"/>
<dbReference type="EMBL" id="VSRR010002022">
    <property type="protein sequence ID" value="MPC29141.1"/>
    <property type="molecule type" value="Genomic_DNA"/>
</dbReference>
<proteinExistence type="predicted"/>
<reference evidence="1 2" key="1">
    <citation type="submission" date="2019-05" db="EMBL/GenBank/DDBJ databases">
        <title>Another draft genome of Portunus trituberculatus and its Hox gene families provides insights of decapod evolution.</title>
        <authorList>
            <person name="Jeong J.-H."/>
            <person name="Song I."/>
            <person name="Kim S."/>
            <person name="Choi T."/>
            <person name="Kim D."/>
            <person name="Ryu S."/>
            <person name="Kim W."/>
        </authorList>
    </citation>
    <scope>NUCLEOTIDE SEQUENCE [LARGE SCALE GENOMIC DNA]</scope>
    <source>
        <tissue evidence="1">Muscle</tissue>
    </source>
</reference>
<evidence type="ECO:0000313" key="2">
    <source>
        <dbReference type="Proteomes" id="UP000324222"/>
    </source>
</evidence>